<dbReference type="AlphaFoldDB" id="A0ABD3CWS0"/>
<protein>
    <submittedName>
        <fullName evidence="2">Uncharacterized protein</fullName>
    </submittedName>
</protein>
<keyword evidence="1" id="KW-0472">Membrane</keyword>
<dbReference type="Proteomes" id="UP001632038">
    <property type="component" value="Unassembled WGS sequence"/>
</dbReference>
<dbReference type="EMBL" id="JAVIJP010000028">
    <property type="protein sequence ID" value="KAL3634034.1"/>
    <property type="molecule type" value="Genomic_DNA"/>
</dbReference>
<reference evidence="3" key="1">
    <citation type="journal article" date="2024" name="IScience">
        <title>Strigolactones Initiate the Formation of Haustorium-like Structures in Castilleja.</title>
        <authorList>
            <person name="Buerger M."/>
            <person name="Peterson D."/>
            <person name="Chory J."/>
        </authorList>
    </citation>
    <scope>NUCLEOTIDE SEQUENCE [LARGE SCALE GENOMIC DNA]</scope>
</reference>
<proteinExistence type="predicted"/>
<evidence type="ECO:0000313" key="2">
    <source>
        <dbReference type="EMBL" id="KAL3634034.1"/>
    </source>
</evidence>
<organism evidence="2 3">
    <name type="scientific">Castilleja foliolosa</name>
    <dbReference type="NCBI Taxonomy" id="1961234"/>
    <lineage>
        <taxon>Eukaryota</taxon>
        <taxon>Viridiplantae</taxon>
        <taxon>Streptophyta</taxon>
        <taxon>Embryophyta</taxon>
        <taxon>Tracheophyta</taxon>
        <taxon>Spermatophyta</taxon>
        <taxon>Magnoliopsida</taxon>
        <taxon>eudicotyledons</taxon>
        <taxon>Gunneridae</taxon>
        <taxon>Pentapetalae</taxon>
        <taxon>asterids</taxon>
        <taxon>lamiids</taxon>
        <taxon>Lamiales</taxon>
        <taxon>Orobanchaceae</taxon>
        <taxon>Pedicularideae</taxon>
        <taxon>Castillejinae</taxon>
        <taxon>Castilleja</taxon>
    </lineage>
</organism>
<feature type="transmembrane region" description="Helical" evidence="1">
    <location>
        <begin position="37"/>
        <end position="60"/>
    </location>
</feature>
<keyword evidence="3" id="KW-1185">Reference proteome</keyword>
<accession>A0ABD3CWS0</accession>
<keyword evidence="1" id="KW-0812">Transmembrane</keyword>
<name>A0ABD3CWS0_9LAMI</name>
<evidence type="ECO:0000313" key="3">
    <source>
        <dbReference type="Proteomes" id="UP001632038"/>
    </source>
</evidence>
<keyword evidence="1" id="KW-1133">Transmembrane helix</keyword>
<evidence type="ECO:0000256" key="1">
    <source>
        <dbReference type="SAM" id="Phobius"/>
    </source>
</evidence>
<sequence length="76" mass="8627">METRLSHFHQNSEFDICPDLSVSHRGTYIASHFCCDFYIFAADMAPTALYVYALSTVAFLRREKATAIRMQTSGIT</sequence>
<gene>
    <name evidence="2" type="ORF">CASFOL_021088</name>
</gene>
<comment type="caution">
    <text evidence="2">The sequence shown here is derived from an EMBL/GenBank/DDBJ whole genome shotgun (WGS) entry which is preliminary data.</text>
</comment>